<comment type="caution">
    <text evidence="1">The sequence shown here is derived from an EMBL/GenBank/DDBJ whole genome shotgun (WGS) entry which is preliminary data.</text>
</comment>
<reference evidence="2" key="1">
    <citation type="journal article" date="2019" name="Int. J. Syst. Evol. Microbiol.">
        <title>The Global Catalogue of Microorganisms (GCM) 10K type strain sequencing project: providing services to taxonomists for standard genome sequencing and annotation.</title>
        <authorList>
            <consortium name="The Broad Institute Genomics Platform"/>
            <consortium name="The Broad Institute Genome Sequencing Center for Infectious Disease"/>
            <person name="Wu L."/>
            <person name="Ma J."/>
        </authorList>
    </citation>
    <scope>NUCLEOTIDE SEQUENCE [LARGE SCALE GENOMIC DNA]</scope>
    <source>
        <strain evidence="2">CCUG 61697</strain>
    </source>
</reference>
<sequence length="90" mass="9113">MAEAFPAGMAGFFPDAFPNALDDVLADVVVAFEADFAAELLAGESFPDEPWVDAGLVSAAGTPDAFRVPGLAADRLAGGVFLRAGAEGLV</sequence>
<proteinExistence type="predicted"/>
<organism evidence="1 2">
    <name type="scientific">Methyloligella solikamskensis</name>
    <dbReference type="NCBI Taxonomy" id="1177756"/>
    <lineage>
        <taxon>Bacteria</taxon>
        <taxon>Pseudomonadati</taxon>
        <taxon>Pseudomonadota</taxon>
        <taxon>Alphaproteobacteria</taxon>
        <taxon>Hyphomicrobiales</taxon>
        <taxon>Hyphomicrobiaceae</taxon>
        <taxon>Methyloligella</taxon>
    </lineage>
</organism>
<dbReference type="EMBL" id="JBHTJO010000002">
    <property type="protein sequence ID" value="MFD0988341.1"/>
    <property type="molecule type" value="Genomic_DNA"/>
</dbReference>
<gene>
    <name evidence="1" type="ORF">ACFQ2F_14680</name>
</gene>
<dbReference type="Proteomes" id="UP001597102">
    <property type="component" value="Unassembled WGS sequence"/>
</dbReference>
<protein>
    <submittedName>
        <fullName evidence="1">Uncharacterized protein</fullName>
    </submittedName>
</protein>
<evidence type="ECO:0000313" key="2">
    <source>
        <dbReference type="Proteomes" id="UP001597102"/>
    </source>
</evidence>
<dbReference type="RefSeq" id="WP_379091331.1">
    <property type="nucleotide sequence ID" value="NZ_JBHTJO010000002.1"/>
</dbReference>
<keyword evidence="2" id="KW-1185">Reference proteome</keyword>
<evidence type="ECO:0000313" key="1">
    <source>
        <dbReference type="EMBL" id="MFD0988341.1"/>
    </source>
</evidence>
<name>A0ABW3JEW7_9HYPH</name>
<accession>A0ABW3JEW7</accession>